<evidence type="ECO:0000256" key="1">
    <source>
        <dbReference type="SAM" id="Coils"/>
    </source>
</evidence>
<dbReference type="SUPFAM" id="SSF54928">
    <property type="entry name" value="RNA-binding domain, RBD"/>
    <property type="match status" value="1"/>
</dbReference>
<dbReference type="InterPro" id="IPR001478">
    <property type="entry name" value="PDZ"/>
</dbReference>
<feature type="coiled-coil region" evidence="1">
    <location>
        <begin position="37"/>
        <end position="67"/>
    </location>
</feature>
<dbReference type="Pfam" id="PF13833">
    <property type="entry name" value="EF-hand_8"/>
    <property type="match status" value="1"/>
</dbReference>
<feature type="domain" description="PDZ" evidence="3">
    <location>
        <begin position="235"/>
        <end position="315"/>
    </location>
</feature>
<evidence type="ECO:0000256" key="2">
    <source>
        <dbReference type="SAM" id="MobiDB-lite"/>
    </source>
</evidence>
<feature type="coiled-coil region" evidence="1">
    <location>
        <begin position="397"/>
        <end position="424"/>
    </location>
</feature>
<dbReference type="PROSITE" id="PS00018">
    <property type="entry name" value="EF_HAND_1"/>
    <property type="match status" value="2"/>
</dbReference>
<reference evidence="5" key="1">
    <citation type="journal article" date="2010" name="ISME J.">
        <title>Metagenome of the Mediterranean deep chlorophyll maximum studied by direct and fosmid library 454 pyrosequencing.</title>
        <authorList>
            <person name="Ghai R."/>
            <person name="Martin-Cuadrado A.B."/>
            <person name="Molto A.G."/>
            <person name="Heredia I.G."/>
            <person name="Cabrera R."/>
            <person name="Martin J."/>
            <person name="Verdu M."/>
            <person name="Deschamps P."/>
            <person name="Moreira D."/>
            <person name="Lopez-Garcia P."/>
            <person name="Mira A."/>
            <person name="Rodriguez-Valera F."/>
        </authorList>
    </citation>
    <scope>NUCLEOTIDE SEQUENCE</scope>
</reference>
<dbReference type="EMBL" id="GU943084">
    <property type="protein sequence ID" value="ADD95698.1"/>
    <property type="molecule type" value="Genomic_DNA"/>
</dbReference>
<dbReference type="GO" id="GO:0005509">
    <property type="term" value="F:calcium ion binding"/>
    <property type="evidence" value="ECO:0007669"/>
    <property type="project" value="InterPro"/>
</dbReference>
<name>D6PIZ7_9ZZZZ</name>
<evidence type="ECO:0000313" key="5">
    <source>
        <dbReference type="EMBL" id="ADD95698.1"/>
    </source>
</evidence>
<dbReference type="InterPro" id="IPR035979">
    <property type="entry name" value="RBD_domain_sf"/>
</dbReference>
<accession>D6PIZ7</accession>
<feature type="compositionally biased region" description="Acidic residues" evidence="2">
    <location>
        <begin position="325"/>
        <end position="336"/>
    </location>
</feature>
<feature type="region of interest" description="Disordered" evidence="2">
    <location>
        <begin position="321"/>
        <end position="345"/>
    </location>
</feature>
<protein>
    <recommendedName>
        <fullName evidence="6">Calmodulin</fullName>
    </recommendedName>
</protein>
<organism evidence="5">
    <name type="scientific">uncultured organism MedDCM-OCT-S01-C25</name>
    <dbReference type="NCBI Taxonomy" id="743600"/>
    <lineage>
        <taxon>unclassified sequences</taxon>
        <taxon>environmental samples</taxon>
    </lineage>
</organism>
<evidence type="ECO:0008006" key="6">
    <source>
        <dbReference type="Google" id="ProtNLM"/>
    </source>
</evidence>
<feature type="domain" description="EF-hand" evidence="4">
    <location>
        <begin position="618"/>
        <end position="653"/>
    </location>
</feature>
<dbReference type="SMART" id="SM00054">
    <property type="entry name" value="EFh"/>
    <property type="match status" value="2"/>
</dbReference>
<sequence>MLARMTPKQVHAYAQEIADPTTQKQRIDPGVLQRIVVTTKQEQSDELQRLKAELKEHIAKQQNKKHLTQSHQECLKAIFTVEEQIAKRQKQEMSKVLLDYYDQTARTKLTHELNCLPLQLLRERQAKNLIKFTVEDEDIWAQGGVYEKSSVQHAMFLSAEEKRLMEEHQRVAQVQFDREKQKLVQMIVDAELQPRGKAYQFYRRIRLSRPNAMLQNCVTVQRRWCATVCPWCEKTITVTFDEEGPLGIKFAPDGASLKVVAIKEYYQADLNEELEIGLVLREIDGNKIENAYRHHILEMLHNATRPTTLVFARDDGIDRGLNAADSEDDDQSEDDNVAGGKDAFWDDEEITVSQDECVPKDISDTEVPTVSEADDDIPPVEEASLELQEYGTALAVRQQLVDEIEVLEADVDEATTRKTTTRAQRMKDLATRRQELADANKNVVEKAVAAGYDFVKCTVHVERVPDSLGQHNLQSLFSTFGHVLQVTLERRPGINSNWALVTMCDANCVMSIMNYPQHFKTELTNEQQMQMQHLQILRASKVYESSYGRSWLEANERAEASIRSFALVDSHRVRNDFGVFVTTEYSSSHGTKSDKRVVPRRRAPVCERRRQVAAQMRVCETAVDALFYACDRDSDGTLNREELAILMAELNGGPRVSEFSVQFVIDQVQSHGEGAITREVLKPAITLWRYLQHEQDFVAQKFDAFDQRTKGKIIGKNEVGALLKTLNSDKDHPEGIPPSVAEVEWVMNMAHTNGGINRAELRAAVALWYPYVYNRRRVEDLPATEQPKAGRRRRALAGMLGMHRHHVSTVLAAKYPACPDPEDPGRIKLYNLTMQDLLLTMCELVSTVVRLEQVTMEEAQHVASMADLQGAETFEPSDVLAALAMWLCTRDVQADLDAAMQQYDSPETHVERQNLVRKILTELNDGIPVTSAEIDWILESSDIDGNNTISYEEMRASLVWWFLHVSRGQVLKVKEAGKYCCLGCCQQLLV</sequence>
<feature type="domain" description="EF-hand" evidence="4">
    <location>
        <begin position="929"/>
        <end position="964"/>
    </location>
</feature>
<dbReference type="AlphaFoldDB" id="D6PIZ7"/>
<keyword evidence="1" id="KW-0175">Coiled coil</keyword>
<evidence type="ECO:0000259" key="3">
    <source>
        <dbReference type="PROSITE" id="PS50106"/>
    </source>
</evidence>
<evidence type="ECO:0000259" key="4">
    <source>
        <dbReference type="PROSITE" id="PS50222"/>
    </source>
</evidence>
<dbReference type="Gene3D" id="3.30.70.330">
    <property type="match status" value="1"/>
</dbReference>
<dbReference type="InterPro" id="IPR036034">
    <property type="entry name" value="PDZ_sf"/>
</dbReference>
<dbReference type="PROSITE" id="PS50106">
    <property type="entry name" value="PDZ"/>
    <property type="match status" value="1"/>
</dbReference>
<dbReference type="InterPro" id="IPR002048">
    <property type="entry name" value="EF_hand_dom"/>
</dbReference>
<dbReference type="SUPFAM" id="SSF50156">
    <property type="entry name" value="PDZ domain-like"/>
    <property type="match status" value="1"/>
</dbReference>
<dbReference type="PROSITE" id="PS50222">
    <property type="entry name" value="EF_HAND_2"/>
    <property type="match status" value="2"/>
</dbReference>
<dbReference type="InterPro" id="IPR018247">
    <property type="entry name" value="EF_Hand_1_Ca_BS"/>
</dbReference>
<dbReference type="SUPFAM" id="SSF47473">
    <property type="entry name" value="EF-hand"/>
    <property type="match status" value="2"/>
</dbReference>
<dbReference type="InterPro" id="IPR012677">
    <property type="entry name" value="Nucleotide-bd_a/b_plait_sf"/>
</dbReference>
<proteinExistence type="predicted"/>
<dbReference type="InterPro" id="IPR011992">
    <property type="entry name" value="EF-hand-dom_pair"/>
</dbReference>
<dbReference type="Gene3D" id="1.10.238.10">
    <property type="entry name" value="EF-hand"/>
    <property type="match status" value="2"/>
</dbReference>
<dbReference type="GO" id="GO:0003676">
    <property type="term" value="F:nucleic acid binding"/>
    <property type="evidence" value="ECO:0007669"/>
    <property type="project" value="InterPro"/>
</dbReference>